<dbReference type="Proteomes" id="UP000236664">
    <property type="component" value="Unassembled WGS sequence"/>
</dbReference>
<dbReference type="EMBL" id="MTQA01000071">
    <property type="protein sequence ID" value="PNP80993.1"/>
    <property type="molecule type" value="Genomic_DNA"/>
</dbReference>
<proteinExistence type="predicted"/>
<protein>
    <submittedName>
        <fullName evidence="1">Uncharacterized protein</fullName>
    </submittedName>
</protein>
<gene>
    <name evidence="1" type="ORF">FNYG_05460</name>
</gene>
<reference evidence="1 2" key="1">
    <citation type="submission" date="2017-06" db="EMBL/GenBank/DDBJ databases">
        <title>Genome of Fusarium nygamai isolate CS10214.</title>
        <authorList>
            <person name="Gardiner D.M."/>
            <person name="Obanor F."/>
            <person name="Kazan K."/>
        </authorList>
    </citation>
    <scope>NUCLEOTIDE SEQUENCE [LARGE SCALE GENOMIC DNA]</scope>
    <source>
        <strain evidence="1 2">CS10214</strain>
    </source>
</reference>
<evidence type="ECO:0000313" key="2">
    <source>
        <dbReference type="Proteomes" id="UP000236664"/>
    </source>
</evidence>
<sequence length="58" mass="5968">MGRRSDASGAAGPHLDTAAAAWEGHLKPKAPKHALAGAAKELLGNKKLRWTSTKPAAP</sequence>
<organism evidence="1 2">
    <name type="scientific">Gibberella nygamai</name>
    <name type="common">Bean root rot disease fungus</name>
    <name type="synonym">Fusarium nygamai</name>
    <dbReference type="NCBI Taxonomy" id="42673"/>
    <lineage>
        <taxon>Eukaryota</taxon>
        <taxon>Fungi</taxon>
        <taxon>Dikarya</taxon>
        <taxon>Ascomycota</taxon>
        <taxon>Pezizomycotina</taxon>
        <taxon>Sordariomycetes</taxon>
        <taxon>Hypocreomycetidae</taxon>
        <taxon>Hypocreales</taxon>
        <taxon>Nectriaceae</taxon>
        <taxon>Fusarium</taxon>
        <taxon>Fusarium fujikuroi species complex</taxon>
    </lineage>
</organism>
<dbReference type="OrthoDB" id="5106756at2759"/>
<accession>A0A2K0WFF1</accession>
<keyword evidence="2" id="KW-1185">Reference proteome</keyword>
<name>A0A2K0WFF1_GIBNY</name>
<evidence type="ECO:0000313" key="1">
    <source>
        <dbReference type="EMBL" id="PNP80993.1"/>
    </source>
</evidence>
<dbReference type="AlphaFoldDB" id="A0A2K0WFF1"/>
<comment type="caution">
    <text evidence="1">The sequence shown here is derived from an EMBL/GenBank/DDBJ whole genome shotgun (WGS) entry which is preliminary data.</text>
</comment>